<organism evidence="3 4">
    <name type="scientific">Galdieria sulphuraria</name>
    <name type="common">Red alga</name>
    <dbReference type="NCBI Taxonomy" id="130081"/>
    <lineage>
        <taxon>Eukaryota</taxon>
        <taxon>Rhodophyta</taxon>
        <taxon>Bangiophyceae</taxon>
        <taxon>Galdieriales</taxon>
        <taxon>Galdieriaceae</taxon>
        <taxon>Galdieria</taxon>
    </lineage>
</organism>
<keyword evidence="2" id="KW-0472">Membrane</keyword>
<dbReference type="GeneID" id="17089373"/>
<dbReference type="Proteomes" id="UP000030680">
    <property type="component" value="Unassembled WGS sequence"/>
</dbReference>
<dbReference type="EMBL" id="KB454498">
    <property type="protein sequence ID" value="EME30657.1"/>
    <property type="molecule type" value="Genomic_DNA"/>
</dbReference>
<keyword evidence="2" id="KW-0812">Transmembrane</keyword>
<keyword evidence="4" id="KW-1185">Reference proteome</keyword>
<evidence type="ECO:0000313" key="4">
    <source>
        <dbReference type="Proteomes" id="UP000030680"/>
    </source>
</evidence>
<feature type="transmembrane region" description="Helical" evidence="2">
    <location>
        <begin position="283"/>
        <end position="301"/>
    </location>
</feature>
<dbReference type="AlphaFoldDB" id="M2XKJ3"/>
<evidence type="ECO:0000256" key="1">
    <source>
        <dbReference type="SAM" id="MobiDB-lite"/>
    </source>
</evidence>
<keyword evidence="2" id="KW-1133">Transmembrane helix</keyword>
<feature type="transmembrane region" description="Helical" evidence="2">
    <location>
        <begin position="308"/>
        <end position="326"/>
    </location>
</feature>
<name>M2XKJ3_GALSU</name>
<feature type="compositionally biased region" description="Basic and acidic residues" evidence="1">
    <location>
        <begin position="98"/>
        <end position="107"/>
    </location>
</feature>
<dbReference type="OMA" id="MAYVEYP"/>
<dbReference type="Gramene" id="EME30657">
    <property type="protein sequence ID" value="EME30657"/>
    <property type="gene ID" value="Gasu_21150"/>
</dbReference>
<proteinExistence type="predicted"/>
<reference evidence="4" key="1">
    <citation type="journal article" date="2013" name="Science">
        <title>Gene transfer from bacteria and archaea facilitated evolution of an extremophilic eukaryote.</title>
        <authorList>
            <person name="Schonknecht G."/>
            <person name="Chen W.H."/>
            <person name="Ternes C.M."/>
            <person name="Barbier G.G."/>
            <person name="Shrestha R.P."/>
            <person name="Stanke M."/>
            <person name="Brautigam A."/>
            <person name="Baker B.J."/>
            <person name="Banfield J.F."/>
            <person name="Garavito R.M."/>
            <person name="Carr K."/>
            <person name="Wilkerson C."/>
            <person name="Rensing S.A."/>
            <person name="Gagneul D."/>
            <person name="Dickenson N.E."/>
            <person name="Oesterhelt C."/>
            <person name="Lercher M.J."/>
            <person name="Weber A.P."/>
        </authorList>
    </citation>
    <scope>NUCLEOTIDE SEQUENCE [LARGE SCALE GENOMIC DNA]</scope>
    <source>
        <strain evidence="4">074W</strain>
    </source>
</reference>
<sequence length="350" mass="40190">MSDLSACFCSPIQLHNNPLFDKRKEFFWKESLYNRRYFPVHTIQNSCHTLYYYWFLPLFSENNSRQSLVPLVFKLSVRMSGTNKRKKKSNNHSQNSKSSEKKKESKNIEFRGPLSEAYYDSDKLNNDLVYSDIANTDKKNANKDRVESSSSKLGSITSNTTKDLSYGDDASPHKPSPDFQIAEDSIKSLTENFKKRRDQFVQNLEKDPNYGLKRIDEDDSYDWAAALIGRGRANKKGFFLLPYLQSGHIVCLVVVLLCTFVYYPGFYLTELPESTREVLRKSLAIVFSVNGILAGYAGWEAKRRNQPIVLWIIKCMLLGGLALNELQQNVPLTMKTPKQDSLLPTSINRK</sequence>
<feature type="region of interest" description="Disordered" evidence="1">
    <location>
        <begin position="82"/>
        <end position="107"/>
    </location>
</feature>
<evidence type="ECO:0000256" key="2">
    <source>
        <dbReference type="SAM" id="Phobius"/>
    </source>
</evidence>
<feature type="transmembrane region" description="Helical" evidence="2">
    <location>
        <begin position="240"/>
        <end position="263"/>
    </location>
</feature>
<accession>M2XKJ3</accession>
<gene>
    <name evidence="3" type="ORF">Gasu_21150</name>
</gene>
<feature type="compositionally biased region" description="Polar residues" evidence="1">
    <location>
        <begin position="148"/>
        <end position="163"/>
    </location>
</feature>
<dbReference type="OrthoDB" id="5813at2759"/>
<feature type="region of interest" description="Disordered" evidence="1">
    <location>
        <begin position="139"/>
        <end position="178"/>
    </location>
</feature>
<dbReference type="eggNOG" id="ENOG502S6TZ">
    <property type="taxonomic scope" value="Eukaryota"/>
</dbReference>
<protein>
    <submittedName>
        <fullName evidence="3">Uncharacterized protein</fullName>
    </submittedName>
</protein>
<dbReference type="RefSeq" id="XP_005707177.1">
    <property type="nucleotide sequence ID" value="XM_005707120.1"/>
</dbReference>
<dbReference type="KEGG" id="gsl:Gasu_21150"/>
<evidence type="ECO:0000313" key="3">
    <source>
        <dbReference type="EMBL" id="EME30657.1"/>
    </source>
</evidence>